<evidence type="ECO:0000313" key="2">
    <source>
        <dbReference type="EMBL" id="CAX32110.1"/>
    </source>
</evidence>
<evidence type="ECO:0000256" key="1">
    <source>
        <dbReference type="SAM" id="MobiDB-lite"/>
    </source>
</evidence>
<dbReference type="AlphaFoldDB" id="B9ER64"/>
<accession>B9ER64</accession>
<feature type="compositionally biased region" description="Basic and acidic residues" evidence="1">
    <location>
        <begin position="1"/>
        <end position="13"/>
    </location>
</feature>
<gene>
    <name evidence="2" type="ordered locus">PMT_2591</name>
</gene>
<protein>
    <submittedName>
        <fullName evidence="2">Uncharacterized protein</fullName>
    </submittedName>
</protein>
<dbReference type="Proteomes" id="UP000001423">
    <property type="component" value="Chromosome"/>
</dbReference>
<reference evidence="2 3" key="1">
    <citation type="journal article" date="2003" name="Nature">
        <title>Genome divergence in two Prochlorococcus ecotypes reflects oceanic niche differentiation.</title>
        <authorList>
            <person name="Rocap G."/>
            <person name="Larimer F.W."/>
            <person name="Lamerdin J.E."/>
            <person name="Malfatti S."/>
            <person name="Chain P."/>
            <person name="Ahlgren N.A."/>
            <person name="Arellano A."/>
            <person name="Coleman M."/>
            <person name="Hauser L."/>
            <person name="Hess W.R."/>
            <person name="Johnson Z.I."/>
            <person name="Land M.L."/>
            <person name="Lindell D."/>
            <person name="Post A.F."/>
            <person name="Regala W."/>
            <person name="Shah M."/>
            <person name="Shaw S.L."/>
            <person name="Steglich C."/>
            <person name="Sullivan M.B."/>
            <person name="Ting C.S."/>
            <person name="Tolonen A."/>
            <person name="Webb E.A."/>
            <person name="Zinser E.R."/>
            <person name="Chisholm S.W."/>
        </authorList>
    </citation>
    <scope>NUCLEOTIDE SEQUENCE [LARGE SCALE GENOMIC DNA]</scope>
    <source>
        <strain evidence="3">MIT 9313</strain>
    </source>
</reference>
<keyword evidence="3" id="KW-1185">Reference proteome</keyword>
<dbReference type="EMBL" id="BX548175">
    <property type="protein sequence ID" value="CAX32110.1"/>
    <property type="molecule type" value="Genomic_DNA"/>
</dbReference>
<feature type="region of interest" description="Disordered" evidence="1">
    <location>
        <begin position="1"/>
        <end position="48"/>
    </location>
</feature>
<dbReference type="KEGG" id="pmt:PMT_2591"/>
<dbReference type="HOGENOM" id="CLU_2754654_0_0_3"/>
<evidence type="ECO:0000313" key="3">
    <source>
        <dbReference type="Proteomes" id="UP000001423"/>
    </source>
</evidence>
<name>B9ER64_PROMM</name>
<feature type="compositionally biased region" description="Low complexity" evidence="1">
    <location>
        <begin position="30"/>
        <end position="47"/>
    </location>
</feature>
<organism evidence="2 3">
    <name type="scientific">Prochlorococcus marinus (strain MIT 9313)</name>
    <dbReference type="NCBI Taxonomy" id="74547"/>
    <lineage>
        <taxon>Bacteria</taxon>
        <taxon>Bacillati</taxon>
        <taxon>Cyanobacteriota</taxon>
        <taxon>Cyanophyceae</taxon>
        <taxon>Synechococcales</taxon>
        <taxon>Prochlorococcaceae</taxon>
        <taxon>Prochlorococcus</taxon>
    </lineage>
</organism>
<proteinExistence type="predicted"/>
<sequence>MSTWHIKQDKEKTTTNPSLRPTTEESFGRQAHVAAQAAQQKTQSASSRSEKECAMLQIKQLQDDLDWLSHWHV</sequence>
<dbReference type="RefSeq" id="WP_041384445.1">
    <property type="nucleotide sequence ID" value="NC_005071.1"/>
</dbReference>